<dbReference type="Gene3D" id="3.40.50.12370">
    <property type="match status" value="1"/>
</dbReference>
<dbReference type="EMBL" id="QQAV01000005">
    <property type="protein sequence ID" value="RDI24148.1"/>
    <property type="molecule type" value="Genomic_DNA"/>
</dbReference>
<dbReference type="PANTHER" id="PTHR46268">
    <property type="entry name" value="STRESS RESPONSE PROTEIN NHAX"/>
    <property type="match status" value="1"/>
</dbReference>
<name>A0A370FHE4_9BURK</name>
<proteinExistence type="inferred from homology"/>
<comment type="similarity">
    <text evidence="1">Belongs to the universal stress protein A family.</text>
</comment>
<comment type="caution">
    <text evidence="2">The sequence shown here is derived from an EMBL/GenBank/DDBJ whole genome shotgun (WGS) entry which is preliminary data.</text>
</comment>
<evidence type="ECO:0000313" key="2">
    <source>
        <dbReference type="EMBL" id="RDI24148.1"/>
    </source>
</evidence>
<dbReference type="Proteomes" id="UP000255265">
    <property type="component" value="Unassembled WGS sequence"/>
</dbReference>
<evidence type="ECO:0000256" key="1">
    <source>
        <dbReference type="ARBA" id="ARBA00008791"/>
    </source>
</evidence>
<protein>
    <submittedName>
        <fullName evidence="2">Nucleotide-binding universal stress UspA family protein</fullName>
    </submittedName>
</protein>
<accession>A0A370FHE4</accession>
<dbReference type="PANTHER" id="PTHR46268:SF15">
    <property type="entry name" value="UNIVERSAL STRESS PROTEIN HP_0031"/>
    <property type="match status" value="1"/>
</dbReference>
<evidence type="ECO:0000313" key="3">
    <source>
        <dbReference type="Proteomes" id="UP000255265"/>
    </source>
</evidence>
<dbReference type="AlphaFoldDB" id="A0A370FHE4"/>
<dbReference type="SUPFAM" id="SSF52402">
    <property type="entry name" value="Adenine nucleotide alpha hydrolases-like"/>
    <property type="match status" value="2"/>
</dbReference>
<keyword evidence="3" id="KW-1185">Reference proteome</keyword>
<reference evidence="2 3" key="1">
    <citation type="submission" date="2018-07" db="EMBL/GenBank/DDBJ databases">
        <title>Genomic Encyclopedia of Type Strains, Phase IV (KMG-IV): sequencing the most valuable type-strain genomes for metagenomic binning, comparative biology and taxonomic classification.</title>
        <authorList>
            <person name="Goeker M."/>
        </authorList>
    </citation>
    <scope>NUCLEOTIDE SEQUENCE [LARGE SCALE GENOMIC DNA]</scope>
    <source>
        <strain evidence="2 3">DSM 21352</strain>
    </source>
</reference>
<gene>
    <name evidence="2" type="ORF">DFR41_10563</name>
</gene>
<sequence>MSTLARSILVHLDSSPHGAARLRLAAELAQAFDAHCHALPCILSAYERYPYAMDFTGAALSSLQTLDREALDRARTTFDIVAADSDRISWLSPRGSTPWAFAQCALFHDLVVLGQRDPSDPQVDEVSAGFASAVMIASGKPTLMVPWAGRFDILGRRVLVAWRPTRECARAVSAAIPWMRLARGVDLVSYSDAALQELAPLKEYLQQHGIDAVVHDGGREHGDAPERLLSLAADLGSGLLVMGCWGHSRVHEWATGGMTRSVLASMTLPVLMVH</sequence>
<dbReference type="CDD" id="cd00293">
    <property type="entry name" value="USP-like"/>
    <property type="match status" value="1"/>
</dbReference>
<organism evidence="2 3">
    <name type="scientific">Pseudacidovorax intermedius</name>
    <dbReference type="NCBI Taxonomy" id="433924"/>
    <lineage>
        <taxon>Bacteria</taxon>
        <taxon>Pseudomonadati</taxon>
        <taxon>Pseudomonadota</taxon>
        <taxon>Betaproteobacteria</taxon>
        <taxon>Burkholderiales</taxon>
        <taxon>Comamonadaceae</taxon>
        <taxon>Pseudacidovorax</taxon>
    </lineage>
</organism>